<proteinExistence type="predicted"/>
<dbReference type="Gene3D" id="3.20.20.80">
    <property type="entry name" value="Glycosidases"/>
    <property type="match status" value="1"/>
</dbReference>
<accession>A0A0P6WPM5</accession>
<evidence type="ECO:0000313" key="2">
    <source>
        <dbReference type="EMBL" id="KPL72017.1"/>
    </source>
</evidence>
<evidence type="ECO:0008006" key="4">
    <source>
        <dbReference type="Google" id="ProtNLM"/>
    </source>
</evidence>
<dbReference type="EMBL" id="LGCL01000040">
    <property type="protein sequence ID" value="KPL72017.1"/>
    <property type="molecule type" value="Genomic_DNA"/>
</dbReference>
<dbReference type="InterPro" id="IPR017853">
    <property type="entry name" value="GH"/>
</dbReference>
<dbReference type="PROSITE" id="PS51257">
    <property type="entry name" value="PROKAR_LIPOPROTEIN"/>
    <property type="match status" value="1"/>
</dbReference>
<dbReference type="STRING" id="1134406.ADN00_16115"/>
<gene>
    <name evidence="2" type="ORF">ADN00_16115</name>
</gene>
<reference evidence="2 3" key="1">
    <citation type="submission" date="2015-07" db="EMBL/GenBank/DDBJ databases">
        <title>Genome sequence of Ornatilinea apprima DSM 23815.</title>
        <authorList>
            <person name="Hemp J."/>
            <person name="Ward L.M."/>
            <person name="Pace L.A."/>
            <person name="Fischer W.W."/>
        </authorList>
    </citation>
    <scope>NUCLEOTIDE SEQUENCE [LARGE SCALE GENOMIC DNA]</scope>
    <source>
        <strain evidence="2 3">P3M-1</strain>
    </source>
</reference>
<comment type="caution">
    <text evidence="2">The sequence shown here is derived from an EMBL/GenBank/DDBJ whole genome shotgun (WGS) entry which is preliminary data.</text>
</comment>
<feature type="compositionally biased region" description="Low complexity" evidence="1">
    <location>
        <begin position="69"/>
        <end position="83"/>
    </location>
</feature>
<evidence type="ECO:0000256" key="1">
    <source>
        <dbReference type="SAM" id="MobiDB-lite"/>
    </source>
</evidence>
<evidence type="ECO:0000313" key="3">
    <source>
        <dbReference type="Proteomes" id="UP000050417"/>
    </source>
</evidence>
<dbReference type="Proteomes" id="UP000050417">
    <property type="component" value="Unassembled WGS sequence"/>
</dbReference>
<name>A0A0P6WPM5_9CHLR</name>
<keyword evidence="3" id="KW-1185">Reference proteome</keyword>
<protein>
    <recommendedName>
        <fullName evidence="4">Glycoside hydrolase family 42 N-terminal domain-containing protein</fullName>
    </recommendedName>
</protein>
<feature type="region of interest" description="Disordered" evidence="1">
    <location>
        <begin position="53"/>
        <end position="124"/>
    </location>
</feature>
<dbReference type="RefSeq" id="WP_075064068.1">
    <property type="nucleotide sequence ID" value="NZ_LGCL01000040.1"/>
</dbReference>
<organism evidence="2 3">
    <name type="scientific">Ornatilinea apprima</name>
    <dbReference type="NCBI Taxonomy" id="1134406"/>
    <lineage>
        <taxon>Bacteria</taxon>
        <taxon>Bacillati</taxon>
        <taxon>Chloroflexota</taxon>
        <taxon>Anaerolineae</taxon>
        <taxon>Anaerolineales</taxon>
        <taxon>Anaerolineaceae</taxon>
        <taxon>Ornatilinea</taxon>
    </lineage>
</organism>
<dbReference type="SUPFAM" id="SSF51445">
    <property type="entry name" value="(Trans)glycosidases"/>
    <property type="match status" value="1"/>
</dbReference>
<sequence>MAKVFTLLIALAGLVIIAFGGCVRPAAPLQQISPIEPAIMSANPIGSASATNSCTPFLPRSPTPTATFTPILSPTATPTSAPIPASPASPRPVRTSPAPPSTLPEDQESQPHPTDDQGSLHPHPFYGMEFVPTKDFETVRGLGIEVIGQTFAHDGSPASWKAQLDLAEDAGLRVIAWLWPQGWTWEGDQWVIDEQARSFLETVAGNEALFAVYVFNEPYWQECWGCGYTTSQQQKLYSQIKAIRNVPIFSAVDSMRFWTDYSPETAFADGICDYCATWYYPVTQDGFDQDELRARIAADLSTARQRAPKSKIVWYMQAFAGAESGYRVPTANEMEEIARIVYEAGVDGAMWYVWSFNSLYNDTLCRHPELFATVRKIYEETVLLH</sequence>
<dbReference type="AlphaFoldDB" id="A0A0P6WPM5"/>